<dbReference type="EMBL" id="CABR01000167">
    <property type="protein sequence ID" value="CBI11779.1"/>
    <property type="molecule type" value="Genomic_DNA"/>
</dbReference>
<name>E6QX05_9ZZZZ</name>
<dbReference type="AlphaFoldDB" id="E6QX05"/>
<sequence>MTRAVTKFCLHLSSGVECEVAGLPALQDGEPGQIRKEAATAVGCKCRGSDSPPSSVPVSQLGEQDTGENTHFQINAHNYGQHDTFRLFHGSRG</sequence>
<evidence type="ECO:0000256" key="1">
    <source>
        <dbReference type="SAM" id="MobiDB-lite"/>
    </source>
</evidence>
<protein>
    <submittedName>
        <fullName evidence="2">Uncharacterized protein</fullName>
    </submittedName>
</protein>
<gene>
    <name evidence="2" type="ORF">CARN7_2626</name>
</gene>
<proteinExistence type="predicted"/>
<organism evidence="2">
    <name type="scientific">mine drainage metagenome</name>
    <dbReference type="NCBI Taxonomy" id="410659"/>
    <lineage>
        <taxon>unclassified sequences</taxon>
        <taxon>metagenomes</taxon>
        <taxon>ecological metagenomes</taxon>
    </lineage>
</organism>
<comment type="caution">
    <text evidence="2">The sequence shown here is derived from an EMBL/GenBank/DDBJ whole genome shotgun (WGS) entry which is preliminary data.</text>
</comment>
<reference evidence="2" key="1">
    <citation type="submission" date="2009-10" db="EMBL/GenBank/DDBJ databases">
        <title>Diversity of trophic interactions inside an arsenic-rich microbial ecosystem.</title>
        <authorList>
            <person name="Bertin P.N."/>
            <person name="Heinrich-Salmeron A."/>
            <person name="Pelletier E."/>
            <person name="Goulhen-Chollet F."/>
            <person name="Arsene-Ploetze F."/>
            <person name="Gallien S."/>
            <person name="Calteau A."/>
            <person name="Vallenet D."/>
            <person name="Casiot C."/>
            <person name="Chane-Woon-Ming B."/>
            <person name="Giloteaux L."/>
            <person name="Barakat M."/>
            <person name="Bonnefoy V."/>
            <person name="Bruneel O."/>
            <person name="Chandler M."/>
            <person name="Cleiss J."/>
            <person name="Duran R."/>
            <person name="Elbaz-Poulichet F."/>
            <person name="Fonknechten N."/>
            <person name="Lauga B."/>
            <person name="Mornico D."/>
            <person name="Ortet P."/>
            <person name="Schaeffer C."/>
            <person name="Siguier P."/>
            <person name="Alexander Thil Smith A."/>
            <person name="Van Dorsselaer A."/>
            <person name="Weissenbach J."/>
            <person name="Medigue C."/>
            <person name="Le Paslier D."/>
        </authorList>
    </citation>
    <scope>NUCLEOTIDE SEQUENCE</scope>
</reference>
<evidence type="ECO:0000313" key="2">
    <source>
        <dbReference type="EMBL" id="CBI11779.1"/>
    </source>
</evidence>
<accession>E6QX05</accession>
<feature type="compositionally biased region" description="Low complexity" evidence="1">
    <location>
        <begin position="49"/>
        <end position="59"/>
    </location>
</feature>
<feature type="region of interest" description="Disordered" evidence="1">
    <location>
        <begin position="45"/>
        <end position="64"/>
    </location>
</feature>